<organism evidence="1 2">
    <name type="scientific">Vermiconidia calcicola</name>
    <dbReference type="NCBI Taxonomy" id="1690605"/>
    <lineage>
        <taxon>Eukaryota</taxon>
        <taxon>Fungi</taxon>
        <taxon>Dikarya</taxon>
        <taxon>Ascomycota</taxon>
        <taxon>Pezizomycotina</taxon>
        <taxon>Dothideomycetes</taxon>
        <taxon>Dothideomycetidae</taxon>
        <taxon>Mycosphaerellales</taxon>
        <taxon>Extremaceae</taxon>
        <taxon>Vermiconidia</taxon>
    </lineage>
</organism>
<reference evidence="1" key="1">
    <citation type="submission" date="2023-07" db="EMBL/GenBank/DDBJ databases">
        <title>Black Yeasts Isolated from many extreme environments.</title>
        <authorList>
            <person name="Coleine C."/>
            <person name="Stajich J.E."/>
            <person name="Selbmann L."/>
        </authorList>
    </citation>
    <scope>NUCLEOTIDE SEQUENCE</scope>
    <source>
        <strain evidence="1">CCFEE 5714</strain>
    </source>
</reference>
<dbReference type="Proteomes" id="UP001281147">
    <property type="component" value="Unassembled WGS sequence"/>
</dbReference>
<evidence type="ECO:0000313" key="1">
    <source>
        <dbReference type="EMBL" id="KAK3704433.1"/>
    </source>
</evidence>
<sequence length="585" mass="63961">MPQQFQQPGQGRMMNMAQQNPTIGGRRPDPQPKPNSDIPAISASWLPRRPKTGENAFQQAGKAPGNNGGAAGGNGWDAGSFETYDHFADENKQKQGGDPHRNAAFKEDSVFDQKDDGGGFRNPAFKEGNGGAWPAVQPYQNQQNKNGQSAGWGKVHAAGPQGKIDPRRNPAFKETKAASRSQNGGPQQSDVGDWNLPPTQKWGQPAKQESVGNRKTQSKKDDADKWAVQSKKDGVDNWTSQAKKDGADNWTTQSKKDSAPGWNNTSKENDGNGWEEKPPPSFRSHRAYSDGKKQDTDPETHIKSYWKGWNKAPVEREASEVDHTKKPTEPREVYKYPASPLPKVPADKARDASHGIQGGKGADYSHLCRRPIYIDTMESPYAVFSFKYRSKEALERILKMKIDGLDVQKIKDDVEKDKYLSMPKHQLVEELMNKRTPQKAKSGAASASGSKKQENGWGGADAGNAKAPSGAWGSQAANEGAKKDEWAANNKQNDNDGGWGVKSQTHGRTEPHHSSRDQARSHTNGDKQRQFGGARGWNKEEEPAPAAVGLWNFAPASGADQPAGKAWAADQKGPSKVVTIDSVMW</sequence>
<comment type="caution">
    <text evidence="1">The sequence shown here is derived from an EMBL/GenBank/DDBJ whole genome shotgun (WGS) entry which is preliminary data.</text>
</comment>
<dbReference type="EMBL" id="JAUTXU010000139">
    <property type="protein sequence ID" value="KAK3704433.1"/>
    <property type="molecule type" value="Genomic_DNA"/>
</dbReference>
<protein>
    <submittedName>
        <fullName evidence="1">Uncharacterized protein</fullName>
    </submittedName>
</protein>
<gene>
    <name evidence="1" type="ORF">LTR37_013856</name>
</gene>
<evidence type="ECO:0000313" key="2">
    <source>
        <dbReference type="Proteomes" id="UP001281147"/>
    </source>
</evidence>
<proteinExistence type="predicted"/>
<name>A0ACC3MVD9_9PEZI</name>
<keyword evidence="2" id="KW-1185">Reference proteome</keyword>
<accession>A0ACC3MVD9</accession>